<dbReference type="Pfam" id="PF01648">
    <property type="entry name" value="ACPS"/>
    <property type="match status" value="1"/>
</dbReference>
<dbReference type="Proteomes" id="UP001165378">
    <property type="component" value="Unassembled WGS sequence"/>
</dbReference>
<dbReference type="NCBIfam" id="TIGR00516">
    <property type="entry name" value="acpS"/>
    <property type="match status" value="1"/>
</dbReference>
<feature type="binding site" evidence="8">
    <location>
        <position position="12"/>
    </location>
    <ligand>
        <name>Mg(2+)</name>
        <dbReference type="ChEBI" id="CHEBI:18420"/>
    </ligand>
</feature>
<comment type="caution">
    <text evidence="10">The sequence shown here is derived from an EMBL/GenBank/DDBJ whole genome shotgun (WGS) entry which is preliminary data.</text>
</comment>
<dbReference type="InterPro" id="IPR008278">
    <property type="entry name" value="4-PPantetheinyl_Trfase_dom"/>
</dbReference>
<comment type="cofactor">
    <cofactor evidence="8">
        <name>Mg(2+)</name>
        <dbReference type="ChEBI" id="CHEBI:18420"/>
    </cofactor>
</comment>
<dbReference type="RefSeq" id="WP_235054777.1">
    <property type="nucleotide sequence ID" value="NZ_JAKFHA010000014.1"/>
</dbReference>
<dbReference type="InterPro" id="IPR004568">
    <property type="entry name" value="Ppantetheine-prot_Trfase_dom"/>
</dbReference>
<dbReference type="InterPro" id="IPR002582">
    <property type="entry name" value="ACPS"/>
</dbReference>
<protein>
    <recommendedName>
        <fullName evidence="8">Holo-[acyl-carrier-protein] synthase</fullName>
        <shortName evidence="8">Holo-ACP synthase</shortName>
        <ecNumber evidence="8">2.7.8.7</ecNumber>
    </recommendedName>
    <alternativeName>
        <fullName evidence="8">4'-phosphopantetheinyl transferase AcpS</fullName>
    </alternativeName>
</protein>
<keyword evidence="11" id="KW-1185">Reference proteome</keyword>
<feature type="domain" description="4'-phosphopantetheinyl transferase" evidence="9">
    <location>
        <begin position="8"/>
        <end position="105"/>
    </location>
</feature>
<comment type="function">
    <text evidence="8">Transfers the 4'-phosphopantetheine moiety from coenzyme A to a Ser of acyl-carrier-protein.</text>
</comment>
<dbReference type="NCBIfam" id="NF000832">
    <property type="entry name" value="PRK00070.3-2"/>
    <property type="match status" value="1"/>
</dbReference>
<keyword evidence="4 8" id="KW-0276">Fatty acid metabolism</keyword>
<evidence type="ECO:0000256" key="7">
    <source>
        <dbReference type="ARBA" id="ARBA00023160"/>
    </source>
</evidence>
<comment type="similarity">
    <text evidence="8">Belongs to the P-Pant transferase superfamily. AcpS family.</text>
</comment>
<organism evidence="10 11">
    <name type="scientific">Yinghuangia soli</name>
    <dbReference type="NCBI Taxonomy" id="2908204"/>
    <lineage>
        <taxon>Bacteria</taxon>
        <taxon>Bacillati</taxon>
        <taxon>Actinomycetota</taxon>
        <taxon>Actinomycetes</taxon>
        <taxon>Kitasatosporales</taxon>
        <taxon>Streptomycetaceae</taxon>
        <taxon>Yinghuangia</taxon>
    </lineage>
</organism>
<evidence type="ECO:0000256" key="3">
    <source>
        <dbReference type="ARBA" id="ARBA00022723"/>
    </source>
</evidence>
<dbReference type="GO" id="GO:0005737">
    <property type="term" value="C:cytoplasm"/>
    <property type="evidence" value="ECO:0007669"/>
    <property type="project" value="UniProtKB-SubCell"/>
</dbReference>
<dbReference type="NCBIfam" id="TIGR00556">
    <property type="entry name" value="pantethn_trn"/>
    <property type="match status" value="1"/>
</dbReference>
<evidence type="ECO:0000313" key="11">
    <source>
        <dbReference type="Proteomes" id="UP001165378"/>
    </source>
</evidence>
<dbReference type="SUPFAM" id="SSF56214">
    <property type="entry name" value="4'-phosphopantetheinyl transferase"/>
    <property type="match status" value="1"/>
</dbReference>
<evidence type="ECO:0000313" key="10">
    <source>
        <dbReference type="EMBL" id="MCF2530108.1"/>
    </source>
</evidence>
<comment type="catalytic activity">
    <reaction evidence="8">
        <text>apo-[ACP] + CoA = holo-[ACP] + adenosine 3',5'-bisphosphate + H(+)</text>
        <dbReference type="Rhea" id="RHEA:12068"/>
        <dbReference type="Rhea" id="RHEA-COMP:9685"/>
        <dbReference type="Rhea" id="RHEA-COMP:9690"/>
        <dbReference type="ChEBI" id="CHEBI:15378"/>
        <dbReference type="ChEBI" id="CHEBI:29999"/>
        <dbReference type="ChEBI" id="CHEBI:57287"/>
        <dbReference type="ChEBI" id="CHEBI:58343"/>
        <dbReference type="ChEBI" id="CHEBI:64479"/>
        <dbReference type="EC" id="2.7.8.7"/>
    </reaction>
</comment>
<name>A0AA41Q200_9ACTN</name>
<evidence type="ECO:0000259" key="9">
    <source>
        <dbReference type="Pfam" id="PF01648"/>
    </source>
</evidence>
<feature type="binding site" evidence="8">
    <location>
        <position position="60"/>
    </location>
    <ligand>
        <name>Mg(2+)</name>
        <dbReference type="ChEBI" id="CHEBI:18420"/>
    </ligand>
</feature>
<proteinExistence type="inferred from homology"/>
<dbReference type="HAMAP" id="MF_00101">
    <property type="entry name" value="AcpS"/>
    <property type="match status" value="1"/>
</dbReference>
<keyword evidence="7 8" id="KW-0275">Fatty acid biosynthesis</keyword>
<accession>A0AA41Q200</accession>
<sequence>MLARVIVGVGIDVADIGRFGQSLERTPGLADRLFTEAERYVRPGQERGVASLAARFAAKEALAKALGAPRGLQWQDAEIGTEDSGRPVLTVRGTVAARAAELGVTTWHVSLSHDAGIASAVVIAEG</sequence>
<keyword evidence="2 8" id="KW-0808">Transferase</keyword>
<comment type="subcellular location">
    <subcellularLocation>
        <location evidence="8">Cytoplasm</location>
    </subcellularLocation>
</comment>
<dbReference type="AlphaFoldDB" id="A0AA41Q200"/>
<gene>
    <name evidence="8" type="primary">acpS</name>
    <name evidence="10" type="ORF">LZ495_23195</name>
</gene>
<dbReference type="Gene3D" id="3.90.470.20">
    <property type="entry name" value="4'-phosphopantetheinyl transferase domain"/>
    <property type="match status" value="1"/>
</dbReference>
<keyword evidence="6 8" id="KW-0443">Lipid metabolism</keyword>
<dbReference type="InterPro" id="IPR037143">
    <property type="entry name" value="4-PPantetheinyl_Trfase_dom_sf"/>
</dbReference>
<keyword evidence="1 8" id="KW-0444">Lipid biosynthesis</keyword>
<evidence type="ECO:0000256" key="8">
    <source>
        <dbReference type="HAMAP-Rule" id="MF_00101"/>
    </source>
</evidence>
<dbReference type="EMBL" id="JAKFHA010000014">
    <property type="protein sequence ID" value="MCF2530108.1"/>
    <property type="molecule type" value="Genomic_DNA"/>
</dbReference>
<reference evidence="10" key="1">
    <citation type="submission" date="2022-01" db="EMBL/GenBank/DDBJ databases">
        <title>Genome-Based Taxonomic Classification of the Phylum Actinobacteria.</title>
        <authorList>
            <person name="Gao Y."/>
        </authorList>
    </citation>
    <scope>NUCLEOTIDE SEQUENCE</scope>
    <source>
        <strain evidence="10">KLBMP 8922</strain>
    </source>
</reference>
<keyword evidence="3 8" id="KW-0479">Metal-binding</keyword>
<evidence type="ECO:0000256" key="2">
    <source>
        <dbReference type="ARBA" id="ARBA00022679"/>
    </source>
</evidence>
<evidence type="ECO:0000256" key="1">
    <source>
        <dbReference type="ARBA" id="ARBA00022516"/>
    </source>
</evidence>
<dbReference type="GO" id="GO:0000287">
    <property type="term" value="F:magnesium ion binding"/>
    <property type="evidence" value="ECO:0007669"/>
    <property type="project" value="UniProtKB-UniRule"/>
</dbReference>
<keyword evidence="8" id="KW-0963">Cytoplasm</keyword>
<dbReference type="GO" id="GO:0006633">
    <property type="term" value="P:fatty acid biosynthetic process"/>
    <property type="evidence" value="ECO:0007669"/>
    <property type="project" value="UniProtKB-UniRule"/>
</dbReference>
<evidence type="ECO:0000256" key="4">
    <source>
        <dbReference type="ARBA" id="ARBA00022832"/>
    </source>
</evidence>
<evidence type="ECO:0000256" key="6">
    <source>
        <dbReference type="ARBA" id="ARBA00023098"/>
    </source>
</evidence>
<evidence type="ECO:0000256" key="5">
    <source>
        <dbReference type="ARBA" id="ARBA00022842"/>
    </source>
</evidence>
<dbReference type="EC" id="2.7.8.7" evidence="8"/>
<keyword evidence="5 8" id="KW-0460">Magnesium</keyword>
<dbReference type="GO" id="GO:0008897">
    <property type="term" value="F:holo-[acyl-carrier-protein] synthase activity"/>
    <property type="evidence" value="ECO:0007669"/>
    <property type="project" value="UniProtKB-UniRule"/>
</dbReference>